<gene>
    <name evidence="9" type="ORF">H5R64_01990</name>
</gene>
<comment type="similarity">
    <text evidence="1">Belongs to the glycosyl hydrolase 73 family.</text>
</comment>
<evidence type="ECO:0000256" key="5">
    <source>
        <dbReference type="ARBA" id="ARBA00032108"/>
    </source>
</evidence>
<dbReference type="CDD" id="cd00118">
    <property type="entry name" value="LysM"/>
    <property type="match status" value="5"/>
</dbReference>
<protein>
    <recommendedName>
        <fullName evidence="5">Peptidoglycan hydrolase</fullName>
    </recommendedName>
</protein>
<dbReference type="SUPFAM" id="SSF54106">
    <property type="entry name" value="LysM domain"/>
    <property type="match status" value="5"/>
</dbReference>
<dbReference type="PANTHER" id="PTHR33734">
    <property type="entry name" value="LYSM DOMAIN-CONTAINING GPI-ANCHORED PROTEIN 2"/>
    <property type="match status" value="1"/>
</dbReference>
<keyword evidence="2" id="KW-0929">Antimicrobial</keyword>
<dbReference type="InterPro" id="IPR036779">
    <property type="entry name" value="LysM_dom_sf"/>
</dbReference>
<dbReference type="RefSeq" id="WP_182582628.1">
    <property type="nucleotide sequence ID" value="NZ_JACIUZ010000019.1"/>
</dbReference>
<feature type="domain" description="LysM" evidence="8">
    <location>
        <begin position="471"/>
        <end position="515"/>
    </location>
</feature>
<dbReference type="NCBIfam" id="TIGR03715">
    <property type="entry name" value="KxYKxGKxW"/>
    <property type="match status" value="1"/>
</dbReference>
<feature type="signal peptide" evidence="7">
    <location>
        <begin position="1"/>
        <end position="42"/>
    </location>
</feature>
<feature type="chain" id="PRO_5045753476" description="Peptidoglycan hydrolase" evidence="7">
    <location>
        <begin position="43"/>
        <end position="646"/>
    </location>
</feature>
<dbReference type="EMBL" id="JACIUZ010000019">
    <property type="protein sequence ID" value="MBB1062576.1"/>
    <property type="molecule type" value="Genomic_DNA"/>
</dbReference>
<feature type="compositionally biased region" description="Low complexity" evidence="6">
    <location>
        <begin position="48"/>
        <end position="78"/>
    </location>
</feature>
<dbReference type="Proteomes" id="UP000544052">
    <property type="component" value="Unassembled WGS sequence"/>
</dbReference>
<name>A0ABR6E5V4_9LACO</name>
<sequence>MNRSELSNSTTHYKMYKSGRKWMFAGLTAVTLLTATGAVAHADETQPNSNATEVTTNSNSNSTSNFPADSTSSQSASSNSSAVNASAIIAVSNSKVASAATSAVSASSASSVPASVASSSVAPQTTTASATTTAAYAAQAPASSVDLNSLHFSNNAHSQQFIESVAQGAIDGWNQYRVLPSITVAQAILESSWGRSTLSTNAHNLFGIKGSYNGNSVVMPTREVYGGRSVMVNANFRAYPNNSESVKDHGRFLTVNSRYRNLLGDTNYVSVANKLHQDGYATDPRYANSLISLVRTYNLTQLDSVALSGKVVTNKNNNGDNSSYNSGNSNVSTTGYYTVQFGDTLSGIANRFSTTVNHLASLNDINNPNRIYVGQHLLVRQEVSSQSSNNTSSSNSNPGSTTSNAKGTYTVQSGDTLSGIANKFGTSYESLVSLNNISNPNRIYVGQVLKLSANSTPSTSSRQVTSSTPAGNYTVKAGDSLSAIATRYGTSYEALARLNNISNPNHIYVGQVLKLSAGTTSSNVVKQQRVTTTSSANGSYIVKAGDSLSTIAAHYGMSYETLAQLNNISNPNRIYVGQTLNLGANSNTNTRRYVTPSSNNNGSYTVKAGDSLSAIAARYGMSYQTLARLNNISNPNQIIVGQRIIL</sequence>
<dbReference type="Gene3D" id="3.10.350.10">
    <property type="entry name" value="LysM domain"/>
    <property type="match status" value="5"/>
</dbReference>
<organism evidence="9 10">
    <name type="scientific">Limosilactobacillus fastidiosus</name>
    <dbReference type="NCBI Taxonomy" id="2759855"/>
    <lineage>
        <taxon>Bacteria</taxon>
        <taxon>Bacillati</taxon>
        <taxon>Bacillota</taxon>
        <taxon>Bacilli</taxon>
        <taxon>Lactobacillales</taxon>
        <taxon>Lactobacillaceae</taxon>
        <taxon>Limosilactobacillus</taxon>
    </lineage>
</organism>
<dbReference type="PROSITE" id="PS51782">
    <property type="entry name" value="LYSM"/>
    <property type="match status" value="5"/>
</dbReference>
<dbReference type="Pfam" id="PF19258">
    <property type="entry name" value="KxYKxGKxW_sig"/>
    <property type="match status" value="1"/>
</dbReference>
<feature type="compositionally biased region" description="Low complexity" evidence="6">
    <location>
        <begin position="384"/>
        <end position="404"/>
    </location>
</feature>
<feature type="region of interest" description="Disordered" evidence="6">
    <location>
        <begin position="43"/>
        <end position="78"/>
    </location>
</feature>
<feature type="domain" description="LysM" evidence="8">
    <location>
        <begin position="538"/>
        <end position="582"/>
    </location>
</feature>
<dbReference type="SMART" id="SM00047">
    <property type="entry name" value="LYZ2"/>
    <property type="match status" value="1"/>
</dbReference>
<evidence type="ECO:0000256" key="3">
    <source>
        <dbReference type="ARBA" id="ARBA00022638"/>
    </source>
</evidence>
<dbReference type="Gene3D" id="4.10.80.30">
    <property type="entry name" value="DNA polymerase, domain 6"/>
    <property type="match status" value="1"/>
</dbReference>
<feature type="domain" description="LysM" evidence="8">
    <location>
        <begin position="602"/>
        <end position="646"/>
    </location>
</feature>
<evidence type="ECO:0000313" key="9">
    <source>
        <dbReference type="EMBL" id="MBB1062576.1"/>
    </source>
</evidence>
<keyword evidence="3" id="KW-0081">Bacteriolytic enzyme</keyword>
<evidence type="ECO:0000256" key="7">
    <source>
        <dbReference type="SAM" id="SignalP"/>
    </source>
</evidence>
<feature type="domain" description="LysM" evidence="8">
    <location>
        <begin position="335"/>
        <end position="379"/>
    </location>
</feature>
<dbReference type="Pfam" id="PF01832">
    <property type="entry name" value="Glucosaminidase"/>
    <property type="match status" value="1"/>
</dbReference>
<evidence type="ECO:0000256" key="2">
    <source>
        <dbReference type="ARBA" id="ARBA00022529"/>
    </source>
</evidence>
<reference evidence="9 10" key="1">
    <citation type="submission" date="2020-07" db="EMBL/GenBank/DDBJ databases">
        <title>Description of Limosilactobacillus balticus sp. nov., Limosilactobacillus agrestis sp. nov., Limosilactobacillus albertensis sp. nov., Limosilactobacillus rudii sp. nov., Limosilactobacillus fastidiosus sp. nov., five novel Limosilactobacillus species isolated from the vertebrate gastrointestinal tract, and proposal of 6 subspecies of Limosilactobacillus reuteri adapted to the gastrointestinal tract of specific vertebrate hosts.</title>
        <authorList>
            <person name="Li F."/>
            <person name="Cheng C."/>
            <person name="Zheng J."/>
            <person name="Quevedo R.M."/>
            <person name="Li J."/>
            <person name="Roos S."/>
            <person name="Gaenzle M.G."/>
            <person name="Walter J."/>
        </authorList>
    </citation>
    <scope>NUCLEOTIDE SEQUENCE [LARGE SCALE GENOMIC DNA]</scope>
    <source>
        <strain evidence="9 10">WF-MO7-1</strain>
    </source>
</reference>
<evidence type="ECO:0000256" key="1">
    <source>
        <dbReference type="ARBA" id="ARBA00010266"/>
    </source>
</evidence>
<evidence type="ECO:0000256" key="4">
    <source>
        <dbReference type="ARBA" id="ARBA00022729"/>
    </source>
</evidence>
<dbReference type="Gene3D" id="1.10.530.10">
    <property type="match status" value="1"/>
</dbReference>
<keyword evidence="10" id="KW-1185">Reference proteome</keyword>
<feature type="region of interest" description="Disordered" evidence="6">
    <location>
        <begin position="382"/>
        <end position="410"/>
    </location>
</feature>
<dbReference type="InterPro" id="IPR018392">
    <property type="entry name" value="LysM"/>
</dbReference>
<evidence type="ECO:0000256" key="6">
    <source>
        <dbReference type="SAM" id="MobiDB-lite"/>
    </source>
</evidence>
<accession>A0ABR6E5V4</accession>
<proteinExistence type="inferred from homology"/>
<dbReference type="Pfam" id="PF01476">
    <property type="entry name" value="LysM"/>
    <property type="match status" value="5"/>
</dbReference>
<comment type="caution">
    <text evidence="9">The sequence shown here is derived from an EMBL/GenBank/DDBJ whole genome shotgun (WGS) entry which is preliminary data.</text>
</comment>
<dbReference type="SMART" id="SM00257">
    <property type="entry name" value="LysM"/>
    <property type="match status" value="5"/>
</dbReference>
<feature type="domain" description="LysM" evidence="8">
    <location>
        <begin position="407"/>
        <end position="451"/>
    </location>
</feature>
<dbReference type="PANTHER" id="PTHR33734:SF22">
    <property type="entry name" value="MEMBRANE-BOUND LYTIC MUREIN TRANSGLYCOSYLASE D"/>
    <property type="match status" value="1"/>
</dbReference>
<dbReference type="InterPro" id="IPR022263">
    <property type="entry name" value="KxYKxGKxW"/>
</dbReference>
<dbReference type="InterPro" id="IPR002901">
    <property type="entry name" value="MGlyc_endo_b_GlcNAc-like_dom"/>
</dbReference>
<evidence type="ECO:0000259" key="8">
    <source>
        <dbReference type="PROSITE" id="PS51782"/>
    </source>
</evidence>
<keyword evidence="4 7" id="KW-0732">Signal</keyword>
<evidence type="ECO:0000313" key="10">
    <source>
        <dbReference type="Proteomes" id="UP000544052"/>
    </source>
</evidence>